<accession>A0A2C8FD62</accession>
<dbReference type="EMBL" id="LT907975">
    <property type="protein sequence ID" value="SOB60391.1"/>
    <property type="molecule type" value="Genomic_DNA"/>
</dbReference>
<gene>
    <name evidence="1" type="ORF">DPRO_3475</name>
</gene>
<dbReference type="KEGG" id="pprf:DPRO_3475"/>
<name>A0A2C8FD62_9BACT</name>
<evidence type="ECO:0000313" key="1">
    <source>
        <dbReference type="EMBL" id="SOB60391.1"/>
    </source>
</evidence>
<sequence length="47" mass="5673">MYVRSCDSALSVQKFYYARLDIKTLYGENTHLDNKHKTYSHFDTKRK</sequence>
<dbReference type="AlphaFoldDB" id="A0A2C8FD62"/>
<organism evidence="1 2">
    <name type="scientific">Pseudodesulfovibrio profundus</name>
    <dbReference type="NCBI Taxonomy" id="57320"/>
    <lineage>
        <taxon>Bacteria</taxon>
        <taxon>Pseudomonadati</taxon>
        <taxon>Thermodesulfobacteriota</taxon>
        <taxon>Desulfovibrionia</taxon>
        <taxon>Desulfovibrionales</taxon>
        <taxon>Desulfovibrionaceae</taxon>
    </lineage>
</organism>
<evidence type="ECO:0000313" key="2">
    <source>
        <dbReference type="Proteomes" id="UP000219215"/>
    </source>
</evidence>
<dbReference type="Proteomes" id="UP000219215">
    <property type="component" value="Chromosome DPRO"/>
</dbReference>
<keyword evidence="2" id="KW-1185">Reference proteome</keyword>
<reference evidence="2" key="1">
    <citation type="submission" date="2017-09" db="EMBL/GenBank/DDBJ databases">
        <authorList>
            <person name="Regsiter A."/>
            <person name="William W."/>
        </authorList>
    </citation>
    <scope>NUCLEOTIDE SEQUENCE [LARGE SCALE GENOMIC DNA]</scope>
    <source>
        <strain evidence="2">500-1</strain>
    </source>
</reference>
<protein>
    <submittedName>
        <fullName evidence="1">Uncharacterized protein</fullName>
    </submittedName>
</protein>
<proteinExistence type="predicted"/>